<keyword evidence="8" id="KW-0028">Amino-acid biosynthesis</keyword>
<dbReference type="GO" id="GO:0034618">
    <property type="term" value="F:arginine binding"/>
    <property type="evidence" value="ECO:0007669"/>
    <property type="project" value="InterPro"/>
</dbReference>
<dbReference type="Pfam" id="PF02863">
    <property type="entry name" value="Arg_repressor_C"/>
    <property type="match status" value="1"/>
</dbReference>
<dbReference type="InterPro" id="IPR036390">
    <property type="entry name" value="WH_DNA-bd_sf"/>
</dbReference>
<evidence type="ECO:0000256" key="5">
    <source>
        <dbReference type="ARBA" id="ARBA00023015"/>
    </source>
</evidence>
<keyword evidence="4 8" id="KW-0678">Repressor</keyword>
<dbReference type="UniPathway" id="UPA00068"/>
<evidence type="ECO:0000259" key="9">
    <source>
        <dbReference type="Pfam" id="PF01316"/>
    </source>
</evidence>
<keyword evidence="3 8" id="KW-0963">Cytoplasm</keyword>
<comment type="subcellular location">
    <subcellularLocation>
        <location evidence="1 8">Cytoplasm</location>
    </subcellularLocation>
</comment>
<dbReference type="GO" id="GO:0006526">
    <property type="term" value="P:L-arginine biosynthetic process"/>
    <property type="evidence" value="ECO:0007669"/>
    <property type="project" value="UniProtKB-UniPathway"/>
</dbReference>
<dbReference type="SUPFAM" id="SSF46785">
    <property type="entry name" value="Winged helix' DNA-binding domain"/>
    <property type="match status" value="1"/>
</dbReference>
<accession>A0A2U1ZSN4</accession>
<dbReference type="PANTHER" id="PTHR34471">
    <property type="entry name" value="ARGININE REPRESSOR"/>
    <property type="match status" value="1"/>
</dbReference>
<evidence type="ECO:0000256" key="3">
    <source>
        <dbReference type="ARBA" id="ARBA00022490"/>
    </source>
</evidence>
<dbReference type="InterPro" id="IPR036251">
    <property type="entry name" value="Arg_repress_C_sf"/>
</dbReference>
<evidence type="ECO:0000256" key="7">
    <source>
        <dbReference type="ARBA" id="ARBA00023163"/>
    </source>
</evidence>
<dbReference type="AlphaFoldDB" id="A0A2U1ZSN4"/>
<dbReference type="Proteomes" id="UP000245166">
    <property type="component" value="Unassembled WGS sequence"/>
</dbReference>
<keyword evidence="5 8" id="KW-0805">Transcription regulation</keyword>
<evidence type="ECO:0000313" key="12">
    <source>
        <dbReference type="Proteomes" id="UP000245166"/>
    </source>
</evidence>
<keyword evidence="12" id="KW-1185">Reference proteome</keyword>
<dbReference type="GO" id="GO:0003677">
    <property type="term" value="F:DNA binding"/>
    <property type="evidence" value="ECO:0007669"/>
    <property type="project" value="UniProtKB-KW"/>
</dbReference>
<dbReference type="PRINTS" id="PR01467">
    <property type="entry name" value="ARGREPRESSOR"/>
</dbReference>
<evidence type="ECO:0000256" key="6">
    <source>
        <dbReference type="ARBA" id="ARBA00023125"/>
    </source>
</evidence>
<comment type="function">
    <text evidence="8">Regulates arginine biosynthesis genes.</text>
</comment>
<evidence type="ECO:0000259" key="10">
    <source>
        <dbReference type="Pfam" id="PF02863"/>
    </source>
</evidence>
<comment type="similarity">
    <text evidence="2 8">Belongs to the ArgR family.</text>
</comment>
<keyword evidence="7 8" id="KW-0804">Transcription</keyword>
<reference evidence="11 12" key="1">
    <citation type="submission" date="2018-03" db="EMBL/GenBank/DDBJ databases">
        <title>Genome assembly of novel Miniimonas species PCH200.</title>
        <authorList>
            <person name="Thakur V."/>
            <person name="Kumar V."/>
            <person name="Singh D."/>
        </authorList>
    </citation>
    <scope>NUCLEOTIDE SEQUENCE [LARGE SCALE GENOMIC DNA]</scope>
    <source>
        <strain evidence="11 12">PCH200</strain>
    </source>
</reference>
<dbReference type="InterPro" id="IPR001669">
    <property type="entry name" value="Arg_repress"/>
</dbReference>
<proteinExistence type="inferred from homology"/>
<dbReference type="PANTHER" id="PTHR34471:SF1">
    <property type="entry name" value="ARGININE REPRESSOR"/>
    <property type="match status" value="1"/>
</dbReference>
<evidence type="ECO:0000256" key="8">
    <source>
        <dbReference type="HAMAP-Rule" id="MF_00173"/>
    </source>
</evidence>
<protein>
    <recommendedName>
        <fullName evidence="8">Arginine repressor</fullName>
    </recommendedName>
</protein>
<comment type="caution">
    <text evidence="11">The sequence shown here is derived from an EMBL/GenBank/DDBJ whole genome shotgun (WGS) entry which is preliminary data.</text>
</comment>
<dbReference type="InterPro" id="IPR020900">
    <property type="entry name" value="Arg_repress_DNA-bd"/>
</dbReference>
<dbReference type="Gene3D" id="1.10.10.10">
    <property type="entry name" value="Winged helix-like DNA-binding domain superfamily/Winged helix DNA-binding domain"/>
    <property type="match status" value="1"/>
</dbReference>
<dbReference type="SUPFAM" id="SSF55252">
    <property type="entry name" value="C-terminal domain of arginine repressor"/>
    <property type="match status" value="1"/>
</dbReference>
<dbReference type="Pfam" id="PF01316">
    <property type="entry name" value="Arg_repressor"/>
    <property type="match status" value="1"/>
</dbReference>
<evidence type="ECO:0000256" key="1">
    <source>
        <dbReference type="ARBA" id="ARBA00004496"/>
    </source>
</evidence>
<name>A0A2U1ZSN4_9MICO</name>
<feature type="domain" description="Arginine repressor C-terminal" evidence="10">
    <location>
        <begin position="97"/>
        <end position="161"/>
    </location>
</feature>
<dbReference type="GO" id="GO:0003700">
    <property type="term" value="F:DNA-binding transcription factor activity"/>
    <property type="evidence" value="ECO:0007669"/>
    <property type="project" value="UniProtKB-UniRule"/>
</dbReference>
<feature type="domain" description="Arginine repressor DNA-binding" evidence="9">
    <location>
        <begin position="7"/>
        <end position="72"/>
    </location>
</feature>
<dbReference type="Gene3D" id="3.30.1360.40">
    <property type="match status" value="1"/>
</dbReference>
<gene>
    <name evidence="8" type="primary">argR</name>
    <name evidence="11" type="ORF">C8046_04180</name>
</gene>
<comment type="pathway">
    <text evidence="8">Amino-acid biosynthesis; L-arginine biosynthesis [regulation].</text>
</comment>
<sequence>MTQVPPTKAARHALITRAITRGAIRSQADLSAALEADGVVVTQATLSRDLLELRAQKMHTSDGLVYTLPPEGGGYHGQRVAEQEPHLARRLERLTAELLVSADASGNLAVLRTPPGAAHFFASAIDQSILPDVLGTIAGDDTVVVISRDPDGAQGVVETFLELARAAHHQQ</sequence>
<evidence type="ECO:0000256" key="4">
    <source>
        <dbReference type="ARBA" id="ARBA00022491"/>
    </source>
</evidence>
<evidence type="ECO:0000313" key="11">
    <source>
        <dbReference type="EMBL" id="PWD49994.1"/>
    </source>
</evidence>
<dbReference type="GO" id="GO:0051259">
    <property type="term" value="P:protein complex oligomerization"/>
    <property type="evidence" value="ECO:0007669"/>
    <property type="project" value="InterPro"/>
</dbReference>
<dbReference type="GO" id="GO:1900079">
    <property type="term" value="P:regulation of arginine biosynthetic process"/>
    <property type="evidence" value="ECO:0007669"/>
    <property type="project" value="UniProtKB-UniRule"/>
</dbReference>
<dbReference type="GO" id="GO:0005737">
    <property type="term" value="C:cytoplasm"/>
    <property type="evidence" value="ECO:0007669"/>
    <property type="project" value="UniProtKB-SubCell"/>
</dbReference>
<evidence type="ECO:0000256" key="2">
    <source>
        <dbReference type="ARBA" id="ARBA00008316"/>
    </source>
</evidence>
<organism evidence="11 12">
    <name type="scientific">Serinibacter arcticus</name>
    <dbReference type="NCBI Taxonomy" id="1655435"/>
    <lineage>
        <taxon>Bacteria</taxon>
        <taxon>Bacillati</taxon>
        <taxon>Actinomycetota</taxon>
        <taxon>Actinomycetes</taxon>
        <taxon>Micrococcales</taxon>
        <taxon>Beutenbergiaceae</taxon>
        <taxon>Serinibacter</taxon>
    </lineage>
</organism>
<dbReference type="RefSeq" id="WP_109228378.1">
    <property type="nucleotide sequence ID" value="NZ_PYHR01000002.1"/>
</dbReference>
<keyword evidence="8" id="KW-0055">Arginine biosynthesis</keyword>
<dbReference type="HAMAP" id="MF_00173">
    <property type="entry name" value="Arg_repressor"/>
    <property type="match status" value="1"/>
</dbReference>
<dbReference type="EMBL" id="PYHR01000002">
    <property type="protein sequence ID" value="PWD49994.1"/>
    <property type="molecule type" value="Genomic_DNA"/>
</dbReference>
<dbReference type="InterPro" id="IPR020899">
    <property type="entry name" value="Arg_repress_C"/>
</dbReference>
<dbReference type="OrthoDB" id="7060358at2"/>
<dbReference type="InterPro" id="IPR036388">
    <property type="entry name" value="WH-like_DNA-bd_sf"/>
</dbReference>
<keyword evidence="6 8" id="KW-0238">DNA-binding</keyword>